<name>A0A841TBB5_9BACL</name>
<dbReference type="RefSeq" id="WP_185177972.1">
    <property type="nucleotide sequence ID" value="NZ_CBCSEP010000023.1"/>
</dbReference>
<dbReference type="Pfam" id="PF12833">
    <property type="entry name" value="HTH_18"/>
    <property type="match status" value="1"/>
</dbReference>
<evidence type="ECO:0000313" key="6">
    <source>
        <dbReference type="EMBL" id="MBB6676678.1"/>
    </source>
</evidence>
<dbReference type="SMART" id="SM00342">
    <property type="entry name" value="HTH_ARAC"/>
    <property type="match status" value="1"/>
</dbReference>
<dbReference type="PANTHER" id="PTHR43280:SF2">
    <property type="entry name" value="HTH-TYPE TRANSCRIPTIONAL REGULATOR EXSA"/>
    <property type="match status" value="1"/>
</dbReference>
<organism evidence="6 7">
    <name type="scientific">Cohnella lubricantis</name>
    <dbReference type="NCBI Taxonomy" id="2163172"/>
    <lineage>
        <taxon>Bacteria</taxon>
        <taxon>Bacillati</taxon>
        <taxon>Bacillota</taxon>
        <taxon>Bacilli</taxon>
        <taxon>Bacillales</taxon>
        <taxon>Paenibacillaceae</taxon>
        <taxon>Cohnella</taxon>
    </lineage>
</organism>
<keyword evidence="3" id="KW-0804">Transcription</keyword>
<dbReference type="GO" id="GO:0043565">
    <property type="term" value="F:sequence-specific DNA binding"/>
    <property type="evidence" value="ECO:0007669"/>
    <property type="project" value="InterPro"/>
</dbReference>
<dbReference type="Proteomes" id="UP000574133">
    <property type="component" value="Unassembled WGS sequence"/>
</dbReference>
<gene>
    <name evidence="6" type="ORF">H4Q31_04970</name>
</gene>
<feature type="domain" description="HTH araC/xylS-type" evidence="5">
    <location>
        <begin position="191"/>
        <end position="289"/>
    </location>
</feature>
<dbReference type="InterPro" id="IPR018060">
    <property type="entry name" value="HTH_AraC"/>
</dbReference>
<dbReference type="InterPro" id="IPR011006">
    <property type="entry name" value="CheY-like_superfamily"/>
</dbReference>
<sequence length="303" mass="34657">MRTVLLIADERELNQWLRDEGALDRALSAKQIAEAADAVKARRRLRGQEYECVCCDLEAVGLHEGLALQKLALKRSPGCEWLWIVPSGCPRKRMKRLNGWPYVEKPLLPGQLTDWITLTLQQRYLQRRELTKGHADQWFGAQPTDPPTAPTFERPTELPAALSSALPPALASELPPNRLARLSASDLAVLQQIFRYVDEHLPTELKRKEIAGLVHFHPVYLSRFFKSRTGTSLSKYIVNRRIERAKTLLAQSELQVNHIVYRLGYYNPSHFTRTFKQATGYTPSQYRSAAASKARRDQRDTRD</sequence>
<dbReference type="PRINTS" id="PR00032">
    <property type="entry name" value="HTHARAC"/>
</dbReference>
<evidence type="ECO:0000256" key="1">
    <source>
        <dbReference type="ARBA" id="ARBA00023015"/>
    </source>
</evidence>
<dbReference type="InterPro" id="IPR009057">
    <property type="entry name" value="Homeodomain-like_sf"/>
</dbReference>
<evidence type="ECO:0000313" key="7">
    <source>
        <dbReference type="Proteomes" id="UP000574133"/>
    </source>
</evidence>
<feature type="region of interest" description="Disordered" evidence="4">
    <location>
        <begin position="283"/>
        <end position="303"/>
    </location>
</feature>
<evidence type="ECO:0000256" key="4">
    <source>
        <dbReference type="SAM" id="MobiDB-lite"/>
    </source>
</evidence>
<keyword evidence="2" id="KW-0238">DNA-binding</keyword>
<proteinExistence type="predicted"/>
<feature type="compositionally biased region" description="Basic and acidic residues" evidence="4">
    <location>
        <begin position="294"/>
        <end position="303"/>
    </location>
</feature>
<accession>A0A841TBB5</accession>
<evidence type="ECO:0000256" key="2">
    <source>
        <dbReference type="ARBA" id="ARBA00023125"/>
    </source>
</evidence>
<dbReference type="SUPFAM" id="SSF46689">
    <property type="entry name" value="Homeodomain-like"/>
    <property type="match status" value="2"/>
</dbReference>
<protein>
    <submittedName>
        <fullName evidence="6">Helix-turn-helix transcriptional regulator</fullName>
    </submittedName>
</protein>
<comment type="caution">
    <text evidence="6">The sequence shown here is derived from an EMBL/GenBank/DDBJ whole genome shotgun (WGS) entry which is preliminary data.</text>
</comment>
<dbReference type="SUPFAM" id="SSF52172">
    <property type="entry name" value="CheY-like"/>
    <property type="match status" value="1"/>
</dbReference>
<evidence type="ECO:0000259" key="5">
    <source>
        <dbReference type="PROSITE" id="PS01124"/>
    </source>
</evidence>
<dbReference type="PANTHER" id="PTHR43280">
    <property type="entry name" value="ARAC-FAMILY TRANSCRIPTIONAL REGULATOR"/>
    <property type="match status" value="1"/>
</dbReference>
<dbReference type="GO" id="GO:0003700">
    <property type="term" value="F:DNA-binding transcription factor activity"/>
    <property type="evidence" value="ECO:0007669"/>
    <property type="project" value="InterPro"/>
</dbReference>
<evidence type="ECO:0000256" key="3">
    <source>
        <dbReference type="ARBA" id="ARBA00023163"/>
    </source>
</evidence>
<keyword evidence="7" id="KW-1185">Reference proteome</keyword>
<dbReference type="AlphaFoldDB" id="A0A841TBB5"/>
<keyword evidence="1" id="KW-0805">Transcription regulation</keyword>
<dbReference type="Gene3D" id="1.10.10.60">
    <property type="entry name" value="Homeodomain-like"/>
    <property type="match status" value="2"/>
</dbReference>
<dbReference type="EMBL" id="JACJVN010000020">
    <property type="protein sequence ID" value="MBB6676678.1"/>
    <property type="molecule type" value="Genomic_DNA"/>
</dbReference>
<dbReference type="PROSITE" id="PS01124">
    <property type="entry name" value="HTH_ARAC_FAMILY_2"/>
    <property type="match status" value="1"/>
</dbReference>
<dbReference type="InterPro" id="IPR020449">
    <property type="entry name" value="Tscrpt_reg_AraC-type_HTH"/>
</dbReference>
<reference evidence="6 7" key="1">
    <citation type="submission" date="2020-08" db="EMBL/GenBank/DDBJ databases">
        <title>Cohnella phylogeny.</title>
        <authorList>
            <person name="Dunlap C."/>
        </authorList>
    </citation>
    <scope>NUCLEOTIDE SEQUENCE [LARGE SCALE GENOMIC DNA]</scope>
    <source>
        <strain evidence="6 7">DSM 103658</strain>
    </source>
</reference>